<accession>A0ABD3GP71</accession>
<sequence length="158" mass="17135">MLHRRLTRAGRIPLCASPSDGGMFSPPGLSFEFCAHSGARQAPVILRLAPRLASAAPPLIAPAWENGPVNSGQRTFDYEHPTLSTLPINPGTQQPPPTKNPDLWTLPMDPSTRESGPLKPTDRSWRLRPCAYENPISEPYVPTDPGTREPAPAGNLDL</sequence>
<keyword evidence="3" id="KW-1185">Reference proteome</keyword>
<evidence type="ECO:0000313" key="3">
    <source>
        <dbReference type="Proteomes" id="UP001633002"/>
    </source>
</evidence>
<proteinExistence type="predicted"/>
<feature type="compositionally biased region" description="Polar residues" evidence="1">
    <location>
        <begin position="82"/>
        <end position="92"/>
    </location>
</feature>
<protein>
    <submittedName>
        <fullName evidence="2">Uncharacterized protein</fullName>
    </submittedName>
</protein>
<organism evidence="2 3">
    <name type="scientific">Riccia sorocarpa</name>
    <dbReference type="NCBI Taxonomy" id="122646"/>
    <lineage>
        <taxon>Eukaryota</taxon>
        <taxon>Viridiplantae</taxon>
        <taxon>Streptophyta</taxon>
        <taxon>Embryophyta</taxon>
        <taxon>Marchantiophyta</taxon>
        <taxon>Marchantiopsida</taxon>
        <taxon>Marchantiidae</taxon>
        <taxon>Marchantiales</taxon>
        <taxon>Ricciaceae</taxon>
        <taxon>Riccia</taxon>
    </lineage>
</organism>
<feature type="region of interest" description="Disordered" evidence="1">
    <location>
        <begin position="63"/>
        <end position="158"/>
    </location>
</feature>
<dbReference type="EMBL" id="JBJQOH010000007">
    <property type="protein sequence ID" value="KAL3680753.1"/>
    <property type="molecule type" value="Genomic_DNA"/>
</dbReference>
<evidence type="ECO:0000256" key="1">
    <source>
        <dbReference type="SAM" id="MobiDB-lite"/>
    </source>
</evidence>
<dbReference type="Proteomes" id="UP001633002">
    <property type="component" value="Unassembled WGS sequence"/>
</dbReference>
<dbReference type="AlphaFoldDB" id="A0ABD3GP71"/>
<name>A0ABD3GP71_9MARC</name>
<gene>
    <name evidence="2" type="ORF">R1sor_023709</name>
</gene>
<comment type="caution">
    <text evidence="2">The sequence shown here is derived from an EMBL/GenBank/DDBJ whole genome shotgun (WGS) entry which is preliminary data.</text>
</comment>
<evidence type="ECO:0000313" key="2">
    <source>
        <dbReference type="EMBL" id="KAL3680753.1"/>
    </source>
</evidence>
<reference evidence="2 3" key="1">
    <citation type="submission" date="2024-09" db="EMBL/GenBank/DDBJ databases">
        <title>Chromosome-scale assembly of Riccia sorocarpa.</title>
        <authorList>
            <person name="Paukszto L."/>
        </authorList>
    </citation>
    <scope>NUCLEOTIDE SEQUENCE [LARGE SCALE GENOMIC DNA]</scope>
    <source>
        <strain evidence="2">LP-2024</strain>
        <tissue evidence="2">Aerial parts of the thallus</tissue>
    </source>
</reference>